<keyword evidence="3" id="KW-0274">FAD</keyword>
<accession>A0ABV9TJ30</accession>
<reference evidence="7" key="1">
    <citation type="journal article" date="2019" name="Int. J. Syst. Evol. Microbiol.">
        <title>The Global Catalogue of Microorganisms (GCM) 10K type strain sequencing project: providing services to taxonomists for standard genome sequencing and annotation.</title>
        <authorList>
            <consortium name="The Broad Institute Genomics Platform"/>
            <consortium name="The Broad Institute Genome Sequencing Center for Infectious Disease"/>
            <person name="Wu L."/>
            <person name="Ma J."/>
        </authorList>
    </citation>
    <scope>NUCLEOTIDE SEQUENCE [LARGE SCALE GENOMIC DNA]</scope>
    <source>
        <strain evidence="7">CGMCC 4.6946</strain>
    </source>
</reference>
<evidence type="ECO:0000256" key="3">
    <source>
        <dbReference type="ARBA" id="ARBA00022827"/>
    </source>
</evidence>
<evidence type="ECO:0000313" key="6">
    <source>
        <dbReference type="EMBL" id="MFC4903976.1"/>
    </source>
</evidence>
<sequence>MTAQNTEVTTETTDVVVVGGGNAGFTAAHAAAVRGRSVMLLEKGEQDMAGGNSFYTAGATRIAHNGLEDLRDFIEPDDRHATTVVPPYSAEEYAADLAKVTEGRNDPELTQVLVTESQSTLRWLNSLGLKYRLMYERQAYERADGSYLFWGGLHVGNVGGGEGLIEDHTQVAGKLGVQVRYGHRATELCVEDGRVVGVAVETSGGRKVIRSESVILTAGGFQSDPSWRREHLGKGWENAKVRGTPYNTGDMIAAALNVGAAKGGDWSTCHSVQWDAFTATNESNRELTNRLTRQSYPLGIIVNTEGKRFLDEGADFRNYTYAKYGKEILKQPGSVAYQIFDATLRPMLRTEEYDMPGISVATADTIEELAAKIGLDPTALTQTIQDYNASIDRTVEFDPTIKDGRKADTTPPKSNWASPLETGPFYAYGVTCGITFTFGGVKADTHGRVLDADGQHIEGLYAAGEMLGGLFSTNYPGGSGLAAGCVFGRRAGALA</sequence>
<comment type="cofactor">
    <cofactor evidence="1">
        <name>FAD</name>
        <dbReference type="ChEBI" id="CHEBI:57692"/>
    </cofactor>
</comment>
<dbReference type="SUPFAM" id="SSF51905">
    <property type="entry name" value="FAD/NAD(P)-binding domain"/>
    <property type="match status" value="1"/>
</dbReference>
<dbReference type="Gene3D" id="3.50.50.60">
    <property type="entry name" value="FAD/NAD(P)-binding domain"/>
    <property type="match status" value="1"/>
</dbReference>
<dbReference type="Pfam" id="PF00890">
    <property type="entry name" value="FAD_binding_2"/>
    <property type="match status" value="1"/>
</dbReference>
<keyword evidence="7" id="KW-1185">Reference proteome</keyword>
<evidence type="ECO:0000313" key="7">
    <source>
        <dbReference type="Proteomes" id="UP001595797"/>
    </source>
</evidence>
<keyword evidence="2" id="KW-0285">Flavoprotein</keyword>
<organism evidence="6 7">
    <name type="scientific">Kocuria oceani</name>
    <dbReference type="NCBI Taxonomy" id="988827"/>
    <lineage>
        <taxon>Bacteria</taxon>
        <taxon>Bacillati</taxon>
        <taxon>Actinomycetota</taxon>
        <taxon>Actinomycetes</taxon>
        <taxon>Micrococcales</taxon>
        <taxon>Micrococcaceae</taxon>
        <taxon>Kocuria</taxon>
    </lineage>
</organism>
<keyword evidence="4" id="KW-0560">Oxidoreductase</keyword>
<dbReference type="Proteomes" id="UP001595797">
    <property type="component" value="Unassembled WGS sequence"/>
</dbReference>
<evidence type="ECO:0000256" key="1">
    <source>
        <dbReference type="ARBA" id="ARBA00001974"/>
    </source>
</evidence>
<gene>
    <name evidence="6" type="primary">tcuA</name>
    <name evidence="6" type="ORF">ACFPCS_10420</name>
</gene>
<dbReference type="InterPro" id="IPR036188">
    <property type="entry name" value="FAD/NAD-bd_sf"/>
</dbReference>
<dbReference type="InterPro" id="IPR027477">
    <property type="entry name" value="Succ_DH/fumarate_Rdtase_cat_sf"/>
</dbReference>
<proteinExistence type="predicted"/>
<name>A0ABV9TJ30_9MICC</name>
<dbReference type="NCBIfam" id="NF006130">
    <property type="entry name" value="PRK08274.1"/>
    <property type="match status" value="1"/>
</dbReference>
<dbReference type="EMBL" id="JBHSIW010000013">
    <property type="protein sequence ID" value="MFC4903976.1"/>
    <property type="molecule type" value="Genomic_DNA"/>
</dbReference>
<dbReference type="Gene3D" id="3.90.700.10">
    <property type="entry name" value="Succinate dehydrogenase/fumarate reductase flavoprotein, catalytic domain"/>
    <property type="match status" value="1"/>
</dbReference>
<evidence type="ECO:0000259" key="5">
    <source>
        <dbReference type="Pfam" id="PF00890"/>
    </source>
</evidence>
<dbReference type="SUPFAM" id="SSF56425">
    <property type="entry name" value="Succinate dehydrogenase/fumarate reductase flavoprotein, catalytic domain"/>
    <property type="match status" value="1"/>
</dbReference>
<feature type="domain" description="FAD-dependent oxidoreductase 2 FAD-binding" evidence="5">
    <location>
        <begin position="14"/>
        <end position="479"/>
    </location>
</feature>
<comment type="caution">
    <text evidence="6">The sequence shown here is derived from an EMBL/GenBank/DDBJ whole genome shotgun (WGS) entry which is preliminary data.</text>
</comment>
<dbReference type="PANTHER" id="PTHR43400:SF7">
    <property type="entry name" value="FAD-DEPENDENT OXIDOREDUCTASE 2 FAD BINDING DOMAIN-CONTAINING PROTEIN"/>
    <property type="match status" value="1"/>
</dbReference>
<dbReference type="RefSeq" id="WP_277551744.1">
    <property type="nucleotide sequence ID" value="NZ_JARAMH010000013.1"/>
</dbReference>
<evidence type="ECO:0000256" key="2">
    <source>
        <dbReference type="ARBA" id="ARBA00022630"/>
    </source>
</evidence>
<dbReference type="PANTHER" id="PTHR43400">
    <property type="entry name" value="FUMARATE REDUCTASE"/>
    <property type="match status" value="1"/>
</dbReference>
<dbReference type="InterPro" id="IPR050315">
    <property type="entry name" value="FAD-oxidoreductase_2"/>
</dbReference>
<evidence type="ECO:0000256" key="4">
    <source>
        <dbReference type="ARBA" id="ARBA00023002"/>
    </source>
</evidence>
<dbReference type="InterPro" id="IPR003953">
    <property type="entry name" value="FAD-dep_OxRdtase_2_FAD-bd"/>
</dbReference>
<protein>
    <submittedName>
        <fullName evidence="6">FAD-dependent tricarballylate dehydrogenase TcuA</fullName>
    </submittedName>
</protein>